<sequence length="507" mass="60049">NPFTIPPDTDIFSIREKERKQAKAEHEKMKVMKIHEKITYSTKIKAKQKGLRKTLQKEDEEEARKQATDKERLKMLRESLSRRSAIKSDFPLEKETFHDYIKDRREIFLIEYIMAVKRDEIQRMENTAKNEERKVEEAEHCLEKDAAAFDEFLKQNQKNSVQALKIAKKETAAKTKKIREIQAITSQIENLQSDISRFKNTLEEYKLYRDFLYQLSPEEWQEERGKKHTKKDVLRRAFKASEGSPSPPTTAKQGANSNSKQPCSYFSNKVSFELHFSKGLIHNMFFFRSSLEDAESEICSDEDEEPELYFTDPQQVLSIFMEMEEKFLSFIQNFQENKKSVVNVINTYEIMLESSRSRVFQRSFVFWSRDEKLAELKQQADALKSSIAKEEDRVADLKLKVSLFSYGEYEADEQDKMLTRLKNKVLEAYCHCTGENETNFSTVEMLRVIEKQLSDLLDNLEKIPPAQVEQVMRAKKKERRMRLREEKLRQQKQQQEERLQRARERAQ</sequence>
<dbReference type="PANTHER" id="PTHR21683:SF3">
    <property type="entry name" value="CILIA AND FLAGELLA ASSOCIATED PROTEIN 100"/>
    <property type="match status" value="1"/>
</dbReference>
<name>A0A7K9HF92_9PICI</name>
<feature type="compositionally biased region" description="Basic and acidic residues" evidence="3">
    <location>
        <begin position="483"/>
        <end position="507"/>
    </location>
</feature>
<evidence type="ECO:0000259" key="4">
    <source>
        <dbReference type="Pfam" id="PF13863"/>
    </source>
</evidence>
<dbReference type="OrthoDB" id="10264063at2759"/>
<dbReference type="InterPro" id="IPR025252">
    <property type="entry name" value="DUF4200"/>
</dbReference>
<reference evidence="5 6" key="1">
    <citation type="submission" date="2019-09" db="EMBL/GenBank/DDBJ databases">
        <title>Bird 10,000 Genomes (B10K) Project - Family phase.</title>
        <authorList>
            <person name="Zhang G."/>
        </authorList>
    </citation>
    <scope>NUCLEOTIDE SEQUENCE [LARGE SCALE GENOMIC DNA]</scope>
    <source>
        <strain evidence="5">B10K-DU-001-16</strain>
        <tissue evidence="5">Muscle</tissue>
    </source>
</reference>
<dbReference type="Pfam" id="PF13863">
    <property type="entry name" value="DUF4200"/>
    <property type="match status" value="1"/>
</dbReference>
<evidence type="ECO:0000313" key="5">
    <source>
        <dbReference type="EMBL" id="NXH11745.1"/>
    </source>
</evidence>
<dbReference type="EMBL" id="VWZO01004367">
    <property type="protein sequence ID" value="NXH11745.1"/>
    <property type="molecule type" value="Genomic_DNA"/>
</dbReference>
<gene>
    <name evidence="5" type="primary">Cfap100</name>
    <name evidence="5" type="ORF">BUCCAP_R12159</name>
</gene>
<evidence type="ECO:0000256" key="1">
    <source>
        <dbReference type="ARBA" id="ARBA00023054"/>
    </source>
</evidence>
<dbReference type="Proteomes" id="UP000534107">
    <property type="component" value="Unassembled WGS sequence"/>
</dbReference>
<protein>
    <submittedName>
        <fullName evidence="5">CP100 protein</fullName>
    </submittedName>
</protein>
<comment type="caution">
    <text evidence="5">The sequence shown here is derived from an EMBL/GenBank/DDBJ whole genome shotgun (WGS) entry which is preliminary data.</text>
</comment>
<accession>A0A7K9HF92</accession>
<evidence type="ECO:0000313" key="6">
    <source>
        <dbReference type="Proteomes" id="UP000534107"/>
    </source>
</evidence>
<dbReference type="InterPro" id="IPR051147">
    <property type="entry name" value="CFAP_domain-containing"/>
</dbReference>
<organism evidence="5 6">
    <name type="scientific">Bucco capensis</name>
    <name type="common">collared puffbird</name>
    <dbReference type="NCBI Taxonomy" id="135168"/>
    <lineage>
        <taxon>Eukaryota</taxon>
        <taxon>Metazoa</taxon>
        <taxon>Chordata</taxon>
        <taxon>Craniata</taxon>
        <taxon>Vertebrata</taxon>
        <taxon>Euteleostomi</taxon>
        <taxon>Archelosauria</taxon>
        <taxon>Archosauria</taxon>
        <taxon>Dinosauria</taxon>
        <taxon>Saurischia</taxon>
        <taxon>Theropoda</taxon>
        <taxon>Coelurosauria</taxon>
        <taxon>Aves</taxon>
        <taxon>Neognathae</taxon>
        <taxon>Neoaves</taxon>
        <taxon>Telluraves</taxon>
        <taxon>Coraciimorphae</taxon>
        <taxon>Piciformes</taxon>
        <taxon>Bucconidae</taxon>
        <taxon>Bucco</taxon>
    </lineage>
</organism>
<feature type="domain" description="DUF4200" evidence="4">
    <location>
        <begin position="100"/>
        <end position="217"/>
    </location>
</feature>
<feature type="compositionally biased region" description="Polar residues" evidence="3">
    <location>
        <begin position="249"/>
        <end position="258"/>
    </location>
</feature>
<feature type="coiled-coil region" evidence="2">
    <location>
        <begin position="114"/>
        <end position="141"/>
    </location>
</feature>
<dbReference type="PANTHER" id="PTHR21683">
    <property type="entry name" value="COILED-COIL DOMAIN-CONTAINING PROTEIN 42 LIKE-2-LIKE-RELATED"/>
    <property type="match status" value="1"/>
</dbReference>
<feature type="region of interest" description="Disordered" evidence="3">
    <location>
        <begin position="471"/>
        <end position="507"/>
    </location>
</feature>
<keyword evidence="1 2" id="KW-0175">Coiled coil</keyword>
<evidence type="ECO:0000256" key="2">
    <source>
        <dbReference type="SAM" id="Coils"/>
    </source>
</evidence>
<proteinExistence type="predicted"/>
<feature type="coiled-coil region" evidence="2">
    <location>
        <begin position="373"/>
        <end position="400"/>
    </location>
</feature>
<feature type="non-terminal residue" evidence="5">
    <location>
        <position position="1"/>
    </location>
</feature>
<keyword evidence="6" id="KW-1185">Reference proteome</keyword>
<feature type="coiled-coil region" evidence="2">
    <location>
        <begin position="174"/>
        <end position="208"/>
    </location>
</feature>
<feature type="region of interest" description="Disordered" evidence="3">
    <location>
        <begin position="237"/>
        <end position="258"/>
    </location>
</feature>
<feature type="compositionally biased region" description="Basic residues" evidence="3">
    <location>
        <begin position="473"/>
        <end position="482"/>
    </location>
</feature>
<dbReference type="GO" id="GO:0005856">
    <property type="term" value="C:cytoskeleton"/>
    <property type="evidence" value="ECO:0007669"/>
    <property type="project" value="UniProtKB-ARBA"/>
</dbReference>
<evidence type="ECO:0000256" key="3">
    <source>
        <dbReference type="SAM" id="MobiDB-lite"/>
    </source>
</evidence>
<feature type="non-terminal residue" evidence="5">
    <location>
        <position position="507"/>
    </location>
</feature>
<dbReference type="AlphaFoldDB" id="A0A7K9HF92"/>